<evidence type="ECO:0000313" key="2">
    <source>
        <dbReference type="EMBL" id="TCO55687.1"/>
    </source>
</evidence>
<dbReference type="EMBL" id="SLWS01000007">
    <property type="protein sequence ID" value="TCO55687.1"/>
    <property type="molecule type" value="Genomic_DNA"/>
</dbReference>
<keyword evidence="3" id="KW-1185">Reference proteome</keyword>
<feature type="region of interest" description="Disordered" evidence="1">
    <location>
        <begin position="157"/>
        <end position="198"/>
    </location>
</feature>
<accession>A0A4R2JBD9</accession>
<feature type="compositionally biased region" description="Basic and acidic residues" evidence="1">
    <location>
        <begin position="172"/>
        <end position="188"/>
    </location>
</feature>
<dbReference type="Proteomes" id="UP000295680">
    <property type="component" value="Unassembled WGS sequence"/>
</dbReference>
<gene>
    <name evidence="2" type="ORF">EV192_107109</name>
</gene>
<comment type="caution">
    <text evidence="2">The sequence shown here is derived from an EMBL/GenBank/DDBJ whole genome shotgun (WGS) entry which is preliminary data.</text>
</comment>
<proteinExistence type="predicted"/>
<organism evidence="2 3">
    <name type="scientific">Actinocrispum wychmicini</name>
    <dbReference type="NCBI Taxonomy" id="1213861"/>
    <lineage>
        <taxon>Bacteria</taxon>
        <taxon>Bacillati</taxon>
        <taxon>Actinomycetota</taxon>
        <taxon>Actinomycetes</taxon>
        <taxon>Pseudonocardiales</taxon>
        <taxon>Pseudonocardiaceae</taxon>
        <taxon>Actinocrispum</taxon>
    </lineage>
</organism>
<sequence>MWKHGLDQLRLMHSRASSSPKITHRHGPHASSARAELRDRPQHLTQTVGHNRRWIGTRCTRRHSSATCREDDQRNEHQPNEHLPPHCPVWPWRQCSASHGGDPQQSTAWPLLAVRACSLRTLLDVSPRRRRRAIPSCCAASWARACARKSVSLSTVLPDSARSRRSRPHGRRSPETRSHARGPQRDRPPWNARHPPCSGQIELTTLSNAAARVIARVGMQSHNLVSENPELVPALLIRGPAAENDNCEFSIMPITFTPKDLAC</sequence>
<reference evidence="2 3" key="1">
    <citation type="submission" date="2019-03" db="EMBL/GenBank/DDBJ databases">
        <title>Genomic Encyclopedia of Type Strains, Phase IV (KMG-IV): sequencing the most valuable type-strain genomes for metagenomic binning, comparative biology and taxonomic classification.</title>
        <authorList>
            <person name="Goeker M."/>
        </authorList>
    </citation>
    <scope>NUCLEOTIDE SEQUENCE [LARGE SCALE GENOMIC DNA]</scope>
    <source>
        <strain evidence="2 3">DSM 45934</strain>
    </source>
</reference>
<evidence type="ECO:0000313" key="3">
    <source>
        <dbReference type="Proteomes" id="UP000295680"/>
    </source>
</evidence>
<dbReference type="AlphaFoldDB" id="A0A4R2JBD9"/>
<name>A0A4R2JBD9_9PSEU</name>
<evidence type="ECO:0000256" key="1">
    <source>
        <dbReference type="SAM" id="MobiDB-lite"/>
    </source>
</evidence>
<protein>
    <submittedName>
        <fullName evidence="2">Uncharacterized protein</fullName>
    </submittedName>
</protein>
<feature type="region of interest" description="Disordered" evidence="1">
    <location>
        <begin position="15"/>
        <end position="46"/>
    </location>
</feature>